<dbReference type="EMBL" id="CAVLGL010000126">
    <property type="protein sequence ID" value="CAK1600638.1"/>
    <property type="molecule type" value="Genomic_DNA"/>
</dbReference>
<dbReference type="Proteomes" id="UP001314205">
    <property type="component" value="Unassembled WGS sequence"/>
</dbReference>
<proteinExistence type="predicted"/>
<feature type="region of interest" description="Disordered" evidence="1">
    <location>
        <begin position="40"/>
        <end position="69"/>
    </location>
</feature>
<dbReference type="AlphaFoldDB" id="A0AAV1LYY0"/>
<name>A0AAV1LYY0_9NEOP</name>
<comment type="caution">
    <text evidence="2">The sequence shown here is derived from an EMBL/GenBank/DDBJ whole genome shotgun (WGS) entry which is preliminary data.</text>
</comment>
<keyword evidence="3" id="KW-1185">Reference proteome</keyword>
<evidence type="ECO:0000313" key="3">
    <source>
        <dbReference type="Proteomes" id="UP001314205"/>
    </source>
</evidence>
<gene>
    <name evidence="2" type="ORF">PARMNEM_LOCUS19369</name>
</gene>
<accession>A0AAV1LYY0</accession>
<sequence length="69" mass="7908">MRDNDDELQKLIDEESIQNFNEKREELRKKAKESIQKIGISEGPINTNTSADLMKPWISPEDDSSGSKE</sequence>
<evidence type="ECO:0000313" key="2">
    <source>
        <dbReference type="EMBL" id="CAK1600638.1"/>
    </source>
</evidence>
<feature type="compositionally biased region" description="Acidic residues" evidence="1">
    <location>
        <begin position="60"/>
        <end position="69"/>
    </location>
</feature>
<protein>
    <submittedName>
        <fullName evidence="2">Uncharacterized protein</fullName>
    </submittedName>
</protein>
<reference evidence="2 3" key="1">
    <citation type="submission" date="2023-11" db="EMBL/GenBank/DDBJ databases">
        <authorList>
            <person name="Hedman E."/>
            <person name="Englund M."/>
            <person name="Stromberg M."/>
            <person name="Nyberg Akerstrom W."/>
            <person name="Nylinder S."/>
            <person name="Jareborg N."/>
            <person name="Kallberg Y."/>
            <person name="Kronander E."/>
        </authorList>
    </citation>
    <scope>NUCLEOTIDE SEQUENCE [LARGE SCALE GENOMIC DNA]</scope>
</reference>
<organism evidence="2 3">
    <name type="scientific">Parnassius mnemosyne</name>
    <name type="common">clouded apollo</name>
    <dbReference type="NCBI Taxonomy" id="213953"/>
    <lineage>
        <taxon>Eukaryota</taxon>
        <taxon>Metazoa</taxon>
        <taxon>Ecdysozoa</taxon>
        <taxon>Arthropoda</taxon>
        <taxon>Hexapoda</taxon>
        <taxon>Insecta</taxon>
        <taxon>Pterygota</taxon>
        <taxon>Neoptera</taxon>
        <taxon>Endopterygota</taxon>
        <taxon>Lepidoptera</taxon>
        <taxon>Glossata</taxon>
        <taxon>Ditrysia</taxon>
        <taxon>Papilionoidea</taxon>
        <taxon>Papilionidae</taxon>
        <taxon>Parnassiinae</taxon>
        <taxon>Parnassini</taxon>
        <taxon>Parnassius</taxon>
        <taxon>Driopa</taxon>
    </lineage>
</organism>
<evidence type="ECO:0000256" key="1">
    <source>
        <dbReference type="SAM" id="MobiDB-lite"/>
    </source>
</evidence>